<evidence type="ECO:0000256" key="1">
    <source>
        <dbReference type="SAM" id="SignalP"/>
    </source>
</evidence>
<keyword evidence="1" id="KW-0732">Signal</keyword>
<dbReference type="Pfam" id="PF05960">
    <property type="entry name" value="DUF885"/>
    <property type="match status" value="2"/>
</dbReference>
<dbReference type="PANTHER" id="PTHR33361">
    <property type="entry name" value="GLR0591 PROTEIN"/>
    <property type="match status" value="1"/>
</dbReference>
<keyword evidence="3" id="KW-1185">Reference proteome</keyword>
<dbReference type="RefSeq" id="WP_353289731.1">
    <property type="nucleotide sequence ID" value="NZ_BAABQM010000002.1"/>
</dbReference>
<sequence>MKKVTKKILFSTFGVLATALTVVPLAVGLSSCSSTAESTDKTTANPTTQANPVLNAYKEYSDQKKELMKNSNYGLVNSDTATKLINLNEKYISMFKKIAGDSESLKLNSDQVVWANSILFNLEQELENYTTHIDWLGGVPTDNAKLYPCDAFSDYVKDNANASITVDKDLTKSIVALNEFKGYLLQLQTNFETGAKNGVAQSIIVQRLFIADLLKNLYSKELAYWANPTHKSPNTDGHITIDEVINGPQDATDYPKTNYLEQNVQTVENSSASQEQKDAYKKAAEAAQTQLNAFLTYFVGTYFAGAIKEGSGYGFGGTTRAFLTQKVEPETERTYVDPLTNNKLYGLGLTAEDLNAKNVGLSWMKNSDVGEKIYTHLLQFSTTSSLSPEQVFQNGVKDTNAGIDNMQALANAVVDLETGHKYVDADAVQGTLKATDSWTTNVKIDTDGVGPNLPQEKQLTFKYLGQKTDSNANEWKQNWLSFNQWLNDEDFFWGREQTGNNVSKFGQADYDILLGAQVPTQDQLNKYGITVEQYTYWKQQLVEKGYWTAWNQDGTYGSYPKKSILCSTFTEYRDYRMLADLYENKYENGHFTKKTHNFKIVPYYYNQRDVAGVGEEGYFGDDSFYLNVDPYNDLQKWSETSFTSHETILGHRTQGSYEILYGAQVNNKKGPAFAFTSYHEGWAVFIEWFENQIGAYGKQVKSSEPNNVNYSSGLPVSFKGEDAQGFVAGDIHGLPAEQIKNFQNGIYWDKANSGTFKLQDNKAGWGVATELGNMLQYYGFLNEAQLRNMRQAVDTAFHGKFSSTDGSLGQGASIADVRNYLHNKSALGVGDISNESIRYLSFPGQAASYMTGKHVMETVYETVNAAYQKEHPGEQIFTNEKVIKKLFDLYLRDGSVPVDTLKDVITEKKMIDYVIGDAPMFPVNRTYTK</sequence>
<dbReference type="EMBL" id="BAABQM010000002">
    <property type="protein sequence ID" value="GAA5414565.1"/>
    <property type="molecule type" value="Genomic_DNA"/>
</dbReference>
<dbReference type="Proteomes" id="UP001449582">
    <property type="component" value="Unassembled WGS sequence"/>
</dbReference>
<evidence type="ECO:0000313" key="3">
    <source>
        <dbReference type="Proteomes" id="UP001449582"/>
    </source>
</evidence>
<organism evidence="2 3">
    <name type="scientific">Ureaplasma ceti</name>
    <dbReference type="NCBI Taxonomy" id="3119530"/>
    <lineage>
        <taxon>Bacteria</taxon>
        <taxon>Bacillati</taxon>
        <taxon>Mycoplasmatota</taxon>
        <taxon>Mycoplasmoidales</taxon>
        <taxon>Mycoplasmoidaceae</taxon>
        <taxon>Ureaplasma</taxon>
    </lineage>
</organism>
<evidence type="ECO:0000313" key="2">
    <source>
        <dbReference type="EMBL" id="GAA5414565.1"/>
    </source>
</evidence>
<evidence type="ECO:0008006" key="4">
    <source>
        <dbReference type="Google" id="ProtNLM"/>
    </source>
</evidence>
<reference evidence="2" key="1">
    <citation type="submission" date="2024-02" db="EMBL/GenBank/DDBJ databases">
        <title>Draft genome sequence of new strains in genus Ureaplasma.</title>
        <authorList>
            <person name="Nakajima Y."/>
            <person name="Segawa T."/>
        </authorList>
    </citation>
    <scope>NUCLEOTIDE SEQUENCE [LARGE SCALE GENOMIC DNA]</scope>
    <source>
        <strain evidence="2">OM1</strain>
    </source>
</reference>
<dbReference type="InterPro" id="IPR010281">
    <property type="entry name" value="DUF885"/>
</dbReference>
<name>A0ABP9U5F6_9BACT</name>
<dbReference type="PANTHER" id="PTHR33361:SF2">
    <property type="entry name" value="DUF885 DOMAIN-CONTAINING PROTEIN"/>
    <property type="match status" value="1"/>
</dbReference>
<dbReference type="PROSITE" id="PS51257">
    <property type="entry name" value="PROKAR_LIPOPROTEIN"/>
    <property type="match status" value="1"/>
</dbReference>
<comment type="caution">
    <text evidence="2">The sequence shown here is derived from an EMBL/GenBank/DDBJ whole genome shotgun (WGS) entry which is preliminary data.</text>
</comment>
<proteinExistence type="predicted"/>
<accession>A0ABP9U5F6</accession>
<feature type="chain" id="PRO_5046971572" description="Lipoprotein" evidence="1">
    <location>
        <begin position="37"/>
        <end position="929"/>
    </location>
</feature>
<gene>
    <name evidence="2" type="ORF">UREOM_2760</name>
</gene>
<feature type="signal peptide" evidence="1">
    <location>
        <begin position="1"/>
        <end position="36"/>
    </location>
</feature>
<protein>
    <recommendedName>
        <fullName evidence="4">Lipoprotein</fullName>
    </recommendedName>
</protein>